<dbReference type="EMBL" id="HBUF01517336">
    <property type="protein sequence ID" value="CAG6748114.1"/>
    <property type="molecule type" value="Transcribed_RNA"/>
</dbReference>
<name>A0A8D8ZI39_9HEMI</name>
<accession>A0A8D8ZI39</accession>
<organism evidence="1">
    <name type="scientific">Cacopsylla melanoneura</name>
    <dbReference type="NCBI Taxonomy" id="428564"/>
    <lineage>
        <taxon>Eukaryota</taxon>
        <taxon>Metazoa</taxon>
        <taxon>Ecdysozoa</taxon>
        <taxon>Arthropoda</taxon>
        <taxon>Hexapoda</taxon>
        <taxon>Insecta</taxon>
        <taxon>Pterygota</taxon>
        <taxon>Neoptera</taxon>
        <taxon>Paraneoptera</taxon>
        <taxon>Hemiptera</taxon>
        <taxon>Sternorrhyncha</taxon>
        <taxon>Psylloidea</taxon>
        <taxon>Psyllidae</taxon>
        <taxon>Psyllinae</taxon>
        <taxon>Cacopsylla</taxon>
    </lineage>
</organism>
<dbReference type="AlphaFoldDB" id="A0A8D8ZI39"/>
<reference evidence="1" key="1">
    <citation type="submission" date="2021-05" db="EMBL/GenBank/DDBJ databases">
        <authorList>
            <person name="Alioto T."/>
            <person name="Alioto T."/>
            <person name="Gomez Garrido J."/>
        </authorList>
    </citation>
    <scope>NUCLEOTIDE SEQUENCE</scope>
</reference>
<proteinExistence type="predicted"/>
<evidence type="ECO:0000313" key="1">
    <source>
        <dbReference type="EMBL" id="CAG6748114.1"/>
    </source>
</evidence>
<protein>
    <submittedName>
        <fullName evidence="1">Uncharacterized protein</fullName>
    </submittedName>
</protein>
<sequence>MTHPIFNMYYARTLLQMPLDQFKVSMTHLIFNMYYARTLLQKPLDQFKVSMTHSLMKQSFTTHIFTGQKLGVVNLVGRVQNILQLFQISFGNNVVDSVDFGHILWNFLQKAQ</sequence>